<reference evidence="1 2" key="1">
    <citation type="submission" date="2014-07" db="EMBL/GenBank/DDBJ databases">
        <title>Methanogenic archaea and the global carbon cycle.</title>
        <authorList>
            <person name="Henriksen J.R."/>
            <person name="Luke J."/>
            <person name="Reinhart S."/>
            <person name="Benedict M.N."/>
            <person name="Youngblut N.D."/>
            <person name="Metcalf M.E."/>
            <person name="Whitaker R.J."/>
            <person name="Metcalf W.W."/>
        </authorList>
    </citation>
    <scope>NUCLEOTIDE SEQUENCE [LARGE SCALE GENOMIC DNA]</scope>
    <source>
        <strain evidence="1 2">S-6</strain>
    </source>
</reference>
<sequence>MLCILGDLAADRRLHCLDARQAVGDGTDSADPRGNLRDLFHRLAYGELLNTPDRGDREPVSSLDYTLIVHLQSKLGVPFMSRGWRDLYNFRQWYCLVFD</sequence>
<dbReference type="STRING" id="213585.MSMAS_1644"/>
<evidence type="ECO:0000313" key="2">
    <source>
        <dbReference type="Proteomes" id="UP000033097"/>
    </source>
</evidence>
<dbReference type="Proteomes" id="UP000033097">
    <property type="component" value="Chromosome"/>
</dbReference>
<dbReference type="AlphaFoldDB" id="A0A0E3RFC6"/>
<organism evidence="1 2">
    <name type="scientific">Methanosarcina mazei S-6</name>
    <dbReference type="NCBI Taxonomy" id="213585"/>
    <lineage>
        <taxon>Archaea</taxon>
        <taxon>Methanobacteriati</taxon>
        <taxon>Methanobacteriota</taxon>
        <taxon>Stenosarchaea group</taxon>
        <taxon>Methanomicrobia</taxon>
        <taxon>Methanosarcinales</taxon>
        <taxon>Methanosarcinaceae</taxon>
        <taxon>Methanosarcina</taxon>
    </lineage>
</organism>
<dbReference type="KEGG" id="mmj:MSMAS_1644"/>
<dbReference type="EMBL" id="CP009512">
    <property type="protein sequence ID" value="AKB64840.1"/>
    <property type="molecule type" value="Genomic_DNA"/>
</dbReference>
<proteinExistence type="predicted"/>
<protein>
    <submittedName>
        <fullName evidence="1">Uncharacterized protein</fullName>
    </submittedName>
</protein>
<accession>A0A0E3RFC6</accession>
<dbReference type="HOGENOM" id="CLU_181221_0_0_2"/>
<evidence type="ECO:0000313" key="1">
    <source>
        <dbReference type="EMBL" id="AKB64840.1"/>
    </source>
</evidence>
<name>A0A0E3RFC6_METMZ</name>
<gene>
    <name evidence="1" type="ORF">MSMAS_1644</name>
</gene>